<accession>A0A1I7NME8</accession>
<dbReference type="InterPro" id="IPR008007">
    <property type="entry name" value="Peptidase_M42"/>
</dbReference>
<dbReference type="AlphaFoldDB" id="A0A1I7NME8"/>
<dbReference type="CDD" id="cd05656">
    <property type="entry name" value="M42_Frv"/>
    <property type="match status" value="1"/>
</dbReference>
<proteinExistence type="inferred from homology"/>
<feature type="binding site" evidence="8">
    <location>
        <position position="338"/>
    </location>
    <ligand>
        <name>Zn(2+)</name>
        <dbReference type="ChEBI" id="CHEBI:29105"/>
        <label>2</label>
    </ligand>
</feature>
<dbReference type="RefSeq" id="WP_092460685.1">
    <property type="nucleotide sequence ID" value="NZ_FPCJ01000001.1"/>
</dbReference>
<sequence>MAKHKKEKKKNSFEVHWDFLKQYLNNPSPTGFEKEGQKLWLEYVKPYVDDYLVDPYGSVAAIINPDAKFKVVIEAHADEISWFVNYITPEGLIYVIRNGGSDQQIAPSKRVHIHTEKGIVKAVFGWPAIHTRMRSNDNKDPQPKVENIFLDCGARSRKEVEELGVHVGCVVTFEDSYDELAYDHIVGRALDNRVGGFMIAEVARWLSESTSAGERLPFALYIVNAVQEEVGLRGAEMMARRIKPQAAIITDVTHDTTTPMINKNIEGDVSSGKGPVITYGPAVHHILRDLIIHTAQKEDIPYQLAAVSRSTGTDTDAFAYANDGTPSALISLPLRYMHTTVEMVSKKDIEHTIQLIYHSLLQIKPDMNFRYF</sequence>
<feature type="binding site" evidence="8">
    <location>
        <position position="191"/>
    </location>
    <ligand>
        <name>Zn(2+)</name>
        <dbReference type="ChEBI" id="CHEBI:29105"/>
        <label>2</label>
    </ligand>
</feature>
<evidence type="ECO:0000256" key="1">
    <source>
        <dbReference type="ARBA" id="ARBA00006272"/>
    </source>
</evidence>
<dbReference type="InterPro" id="IPR023367">
    <property type="entry name" value="Peptidase_M42_dom2"/>
</dbReference>
<dbReference type="STRING" id="1393122.SAMN05660895_2332"/>
<keyword evidence="10" id="KW-1185">Reference proteome</keyword>
<dbReference type="PANTHER" id="PTHR32481:SF0">
    <property type="entry name" value="AMINOPEPTIDASE YPDE-RELATED"/>
    <property type="match status" value="1"/>
</dbReference>
<feature type="binding site" evidence="8">
    <location>
        <position position="76"/>
    </location>
    <ligand>
        <name>Zn(2+)</name>
        <dbReference type="ChEBI" id="CHEBI:29105"/>
        <label>1</label>
    </ligand>
</feature>
<name>A0A1I7NME8_9BACT</name>
<evidence type="ECO:0000256" key="2">
    <source>
        <dbReference type="ARBA" id="ARBA00022438"/>
    </source>
</evidence>
<dbReference type="GO" id="GO:0004177">
    <property type="term" value="F:aminopeptidase activity"/>
    <property type="evidence" value="ECO:0007669"/>
    <property type="project" value="UniProtKB-UniRule"/>
</dbReference>
<evidence type="ECO:0000313" key="9">
    <source>
        <dbReference type="EMBL" id="SFV35838.1"/>
    </source>
</evidence>
<dbReference type="Gene3D" id="2.40.30.40">
    <property type="entry name" value="Peptidase M42, domain 2"/>
    <property type="match status" value="1"/>
</dbReference>
<dbReference type="SUPFAM" id="SSF101821">
    <property type="entry name" value="Aminopeptidase/glucanase lid domain"/>
    <property type="match status" value="1"/>
</dbReference>
<evidence type="ECO:0000256" key="5">
    <source>
        <dbReference type="ARBA" id="ARBA00022801"/>
    </source>
</evidence>
<dbReference type="Proteomes" id="UP000199537">
    <property type="component" value="Unassembled WGS sequence"/>
</dbReference>
<dbReference type="PIRSF" id="PIRSF001123">
    <property type="entry name" value="PepA_GA"/>
    <property type="match status" value="1"/>
</dbReference>
<evidence type="ECO:0000313" key="10">
    <source>
        <dbReference type="Proteomes" id="UP000199537"/>
    </source>
</evidence>
<feature type="binding site" evidence="8">
    <location>
        <position position="191"/>
    </location>
    <ligand>
        <name>Zn(2+)</name>
        <dbReference type="ChEBI" id="CHEBI:29105"/>
        <label>1</label>
    </ligand>
</feature>
<dbReference type="Gene3D" id="3.40.630.10">
    <property type="entry name" value="Zn peptidases"/>
    <property type="match status" value="1"/>
</dbReference>
<keyword evidence="2 9" id="KW-0031">Aminopeptidase</keyword>
<evidence type="ECO:0000256" key="6">
    <source>
        <dbReference type="PIRNR" id="PIRNR001123"/>
    </source>
</evidence>
<keyword evidence="3" id="KW-0645">Protease</keyword>
<dbReference type="GO" id="GO:0006508">
    <property type="term" value="P:proteolysis"/>
    <property type="evidence" value="ECO:0007669"/>
    <property type="project" value="UniProtKB-KW"/>
</dbReference>
<dbReference type="Pfam" id="PF05343">
    <property type="entry name" value="Peptidase_M42"/>
    <property type="match status" value="1"/>
</dbReference>
<evidence type="ECO:0000256" key="8">
    <source>
        <dbReference type="PIRSR" id="PIRSR001123-2"/>
    </source>
</evidence>
<keyword evidence="5" id="KW-0378">Hydrolase</keyword>
<dbReference type="InterPro" id="IPR051464">
    <property type="entry name" value="Peptidase_M42_aminopept"/>
</dbReference>
<dbReference type="SUPFAM" id="SSF53187">
    <property type="entry name" value="Zn-dependent exopeptidases"/>
    <property type="match status" value="1"/>
</dbReference>
<dbReference type="GO" id="GO:0046872">
    <property type="term" value="F:metal ion binding"/>
    <property type="evidence" value="ECO:0007669"/>
    <property type="project" value="UniProtKB-UniRule"/>
</dbReference>
<evidence type="ECO:0000256" key="4">
    <source>
        <dbReference type="ARBA" id="ARBA00022723"/>
    </source>
</evidence>
<reference evidence="10" key="1">
    <citation type="submission" date="2016-10" db="EMBL/GenBank/DDBJ databases">
        <authorList>
            <person name="Varghese N."/>
            <person name="Submissions S."/>
        </authorList>
    </citation>
    <scope>NUCLEOTIDE SEQUENCE [LARGE SCALE GENOMIC DNA]</scope>
    <source>
        <strain evidence="10">DSM 14807</strain>
    </source>
</reference>
<dbReference type="OrthoDB" id="9772053at2"/>
<dbReference type="EMBL" id="FPCJ01000001">
    <property type="protein sequence ID" value="SFV35838.1"/>
    <property type="molecule type" value="Genomic_DNA"/>
</dbReference>
<keyword evidence="4 8" id="KW-0479">Metal-binding</keyword>
<comment type="cofactor">
    <cofactor evidence="8">
        <name>a divalent metal cation</name>
        <dbReference type="ChEBI" id="CHEBI:60240"/>
    </cofactor>
    <text evidence="8">Binds 2 divalent metal cations per subunit.</text>
</comment>
<feature type="binding site" evidence="8">
    <location>
        <position position="251"/>
    </location>
    <ligand>
        <name>Zn(2+)</name>
        <dbReference type="ChEBI" id="CHEBI:29105"/>
        <label>1</label>
    </ligand>
</feature>
<comment type="similarity">
    <text evidence="1 6">Belongs to the peptidase M42 family.</text>
</comment>
<feature type="active site" description="Proton acceptor" evidence="7">
    <location>
        <position position="228"/>
    </location>
</feature>
<protein>
    <submittedName>
        <fullName evidence="9">Putative aminopeptidase FrvX</fullName>
    </submittedName>
</protein>
<dbReference type="PANTHER" id="PTHR32481">
    <property type="entry name" value="AMINOPEPTIDASE"/>
    <property type="match status" value="1"/>
</dbReference>
<evidence type="ECO:0000256" key="7">
    <source>
        <dbReference type="PIRSR" id="PIRSR001123-1"/>
    </source>
</evidence>
<organism evidence="9 10">
    <name type="scientific">Thermoflavifilum thermophilum</name>
    <dbReference type="NCBI Taxonomy" id="1393122"/>
    <lineage>
        <taxon>Bacteria</taxon>
        <taxon>Pseudomonadati</taxon>
        <taxon>Bacteroidota</taxon>
        <taxon>Chitinophagia</taxon>
        <taxon>Chitinophagales</taxon>
        <taxon>Chitinophagaceae</taxon>
        <taxon>Thermoflavifilum</taxon>
    </lineage>
</organism>
<feature type="binding site" evidence="8">
    <location>
        <position position="229"/>
    </location>
    <ligand>
        <name>Zn(2+)</name>
        <dbReference type="ChEBI" id="CHEBI:29105"/>
        <label>2</label>
    </ligand>
</feature>
<gene>
    <name evidence="9" type="ORF">SAMN05660895_2332</name>
</gene>
<evidence type="ECO:0000256" key="3">
    <source>
        <dbReference type="ARBA" id="ARBA00022670"/>
    </source>
</evidence>